<organism evidence="1 2">
    <name type="scientific">Baudoinia panamericana (strain UAMH 10762)</name>
    <name type="common">Angels' share fungus</name>
    <name type="synonym">Baudoinia compniacensis (strain UAMH 10762)</name>
    <dbReference type="NCBI Taxonomy" id="717646"/>
    <lineage>
        <taxon>Eukaryota</taxon>
        <taxon>Fungi</taxon>
        <taxon>Dikarya</taxon>
        <taxon>Ascomycota</taxon>
        <taxon>Pezizomycotina</taxon>
        <taxon>Dothideomycetes</taxon>
        <taxon>Dothideomycetidae</taxon>
        <taxon>Mycosphaerellales</taxon>
        <taxon>Teratosphaeriaceae</taxon>
        <taxon>Baudoinia</taxon>
    </lineage>
</organism>
<evidence type="ECO:0000313" key="1">
    <source>
        <dbReference type="EMBL" id="EMC97693.1"/>
    </source>
</evidence>
<sequence>MLITFYSNPQHRGIAKNCRTRNKVHQQSRLPETCISREKLDTNPCPGVAETSTTVLQAASCETDPTPSMARVEERGARDTACLVFGRSSNATPKLPLGQWSLRRLMLVSGMYYYPARESESRFEPIW</sequence>
<dbReference type="AlphaFoldDB" id="M2N178"/>
<dbReference type="EMBL" id="KB445554">
    <property type="protein sequence ID" value="EMC97693.1"/>
    <property type="molecule type" value="Genomic_DNA"/>
</dbReference>
<keyword evidence="2" id="KW-1185">Reference proteome</keyword>
<protein>
    <submittedName>
        <fullName evidence="1">Uncharacterized protein</fullName>
    </submittedName>
</protein>
<dbReference type="HOGENOM" id="CLU_1970141_0_0_1"/>
<dbReference type="Proteomes" id="UP000011761">
    <property type="component" value="Unassembled WGS sequence"/>
</dbReference>
<evidence type="ECO:0000313" key="2">
    <source>
        <dbReference type="Proteomes" id="UP000011761"/>
    </source>
</evidence>
<dbReference type="GeneID" id="19112119"/>
<gene>
    <name evidence="1" type="ORF">BAUCODRAFT_33412</name>
</gene>
<name>M2N178_BAUPA</name>
<dbReference type="KEGG" id="bcom:BAUCODRAFT_33412"/>
<proteinExistence type="predicted"/>
<reference evidence="1 2" key="1">
    <citation type="journal article" date="2012" name="PLoS Pathog.">
        <title>Diverse lifestyles and strategies of plant pathogenesis encoded in the genomes of eighteen Dothideomycetes fungi.</title>
        <authorList>
            <person name="Ohm R.A."/>
            <person name="Feau N."/>
            <person name="Henrissat B."/>
            <person name="Schoch C.L."/>
            <person name="Horwitz B.A."/>
            <person name="Barry K.W."/>
            <person name="Condon B.J."/>
            <person name="Copeland A.C."/>
            <person name="Dhillon B."/>
            <person name="Glaser F."/>
            <person name="Hesse C.N."/>
            <person name="Kosti I."/>
            <person name="LaButti K."/>
            <person name="Lindquist E.A."/>
            <person name="Lucas S."/>
            <person name="Salamov A.A."/>
            <person name="Bradshaw R.E."/>
            <person name="Ciuffetti L."/>
            <person name="Hamelin R.C."/>
            <person name="Kema G.H.J."/>
            <person name="Lawrence C."/>
            <person name="Scott J.A."/>
            <person name="Spatafora J.W."/>
            <person name="Turgeon B.G."/>
            <person name="de Wit P.J.G.M."/>
            <person name="Zhong S."/>
            <person name="Goodwin S.B."/>
            <person name="Grigoriev I.V."/>
        </authorList>
    </citation>
    <scope>NUCLEOTIDE SEQUENCE [LARGE SCALE GENOMIC DNA]</scope>
    <source>
        <strain evidence="1 2">UAMH 10762</strain>
    </source>
</reference>
<accession>M2N178</accession>
<dbReference type="RefSeq" id="XP_007675307.1">
    <property type="nucleotide sequence ID" value="XM_007677117.1"/>
</dbReference>